<dbReference type="PANTHER" id="PTHR31339:SF9">
    <property type="entry name" value="PLASMIN AND FIBRONECTIN-BINDING PROTEIN A"/>
    <property type="match status" value="1"/>
</dbReference>
<dbReference type="EMBL" id="JAASQL010000003">
    <property type="protein sequence ID" value="NIJ45943.1"/>
    <property type="molecule type" value="Genomic_DNA"/>
</dbReference>
<reference evidence="6 7" key="1">
    <citation type="submission" date="2020-03" db="EMBL/GenBank/DDBJ databases">
        <title>Genomic Encyclopedia of Type Strains, Phase IV (KMG-IV): sequencing the most valuable type-strain genomes for metagenomic binning, comparative biology and taxonomic classification.</title>
        <authorList>
            <person name="Goeker M."/>
        </authorList>
    </citation>
    <scope>NUCLEOTIDE SEQUENCE [LARGE SCALE GENOMIC DNA]</scope>
    <source>
        <strain evidence="6 7">DSM 101599</strain>
    </source>
</reference>
<comment type="caution">
    <text evidence="6">The sequence shown here is derived from an EMBL/GenBank/DDBJ whole genome shotgun (WGS) entry which is preliminary data.</text>
</comment>
<evidence type="ECO:0000313" key="7">
    <source>
        <dbReference type="Proteomes" id="UP000745859"/>
    </source>
</evidence>
<dbReference type="Proteomes" id="UP000745859">
    <property type="component" value="Unassembled WGS sequence"/>
</dbReference>
<dbReference type="SUPFAM" id="SSF51126">
    <property type="entry name" value="Pectin lyase-like"/>
    <property type="match status" value="1"/>
</dbReference>
<feature type="chain" id="PRO_5045735578" evidence="5">
    <location>
        <begin position="19"/>
        <end position="464"/>
    </location>
</feature>
<dbReference type="Gene3D" id="2.160.20.10">
    <property type="entry name" value="Single-stranded right-handed beta-helix, Pectin lyase-like"/>
    <property type="match status" value="1"/>
</dbReference>
<evidence type="ECO:0000256" key="1">
    <source>
        <dbReference type="ARBA" id="ARBA00008834"/>
    </source>
</evidence>
<evidence type="ECO:0000256" key="3">
    <source>
        <dbReference type="ARBA" id="ARBA00023295"/>
    </source>
</evidence>
<keyword evidence="7" id="KW-1185">Reference proteome</keyword>
<proteinExistence type="inferred from homology"/>
<evidence type="ECO:0000256" key="2">
    <source>
        <dbReference type="ARBA" id="ARBA00022801"/>
    </source>
</evidence>
<dbReference type="Pfam" id="PF00295">
    <property type="entry name" value="Glyco_hydro_28"/>
    <property type="match status" value="1"/>
</dbReference>
<dbReference type="InterPro" id="IPR012334">
    <property type="entry name" value="Pectin_lyas_fold"/>
</dbReference>
<sequence>MKVFLLSFMVFLQTQVFAKTYNVIDFGAKADGVTKDTKAVQNAIDACTKEGGGIVLIPAGKTVMIGTIYLKDFVTLRVENGGVLLGSPNFKDYATDTHKNTYKNETHMDRCLIFASDAKSFAIEGYGIIDGNGSPKNFNKKNGNGRPMMLRFLNCKDIHMRNITLQNPAAWTSAWLYCDEIVVEGIKIKSRINHNGDGLDFDGCTNVRVANCSFDTSDDSICLQTSRPDKPCKFITITNCVFTSKWAAMRIGLASRGDFESVTVSNCTFHDILDSGLKIQMNEGGVMKNMTFSNIVMKNVPRPIFMTFCQQRAGVDAPLEMLPMKAMHNFVFDGIIADNSELDVNSAIFITGMPNHDITDVQLHNIQMTVAGGGTKQDAKREIKEYTLETLGNWWPEFKKVGVPIPASGIYARHLNGFYISNFHVKTVNNDERPLIVLEDVKNNKIDNVYLNRKEIKRKQIVKK</sequence>
<dbReference type="PANTHER" id="PTHR31339">
    <property type="entry name" value="PECTIN LYASE-RELATED"/>
    <property type="match status" value="1"/>
</dbReference>
<comment type="similarity">
    <text evidence="1 4">Belongs to the glycosyl hydrolase 28 family.</text>
</comment>
<accession>A0ABX0UAV2</accession>
<name>A0ABX0UAV2_9FLAO</name>
<evidence type="ECO:0000256" key="4">
    <source>
        <dbReference type="RuleBase" id="RU361169"/>
    </source>
</evidence>
<evidence type="ECO:0000313" key="6">
    <source>
        <dbReference type="EMBL" id="NIJ45943.1"/>
    </source>
</evidence>
<feature type="signal peptide" evidence="5">
    <location>
        <begin position="1"/>
        <end position="18"/>
    </location>
</feature>
<keyword evidence="2 4" id="KW-0378">Hydrolase</keyword>
<dbReference type="InterPro" id="IPR000743">
    <property type="entry name" value="Glyco_hydro_28"/>
</dbReference>
<dbReference type="RefSeq" id="WP_167189007.1">
    <property type="nucleotide sequence ID" value="NZ_JAASQL010000003.1"/>
</dbReference>
<protein>
    <submittedName>
        <fullName evidence="6">Polygalacturonase</fullName>
    </submittedName>
</protein>
<dbReference type="InterPro" id="IPR011050">
    <property type="entry name" value="Pectin_lyase_fold/virulence"/>
</dbReference>
<gene>
    <name evidence="6" type="ORF">FHR24_002414</name>
</gene>
<keyword evidence="5" id="KW-0732">Signal</keyword>
<keyword evidence="3 4" id="KW-0326">Glycosidase</keyword>
<organism evidence="6 7">
    <name type="scientific">Wenyingzhuangia heitensis</name>
    <dbReference type="NCBI Taxonomy" id="1487859"/>
    <lineage>
        <taxon>Bacteria</taxon>
        <taxon>Pseudomonadati</taxon>
        <taxon>Bacteroidota</taxon>
        <taxon>Flavobacteriia</taxon>
        <taxon>Flavobacteriales</taxon>
        <taxon>Flavobacteriaceae</taxon>
        <taxon>Wenyingzhuangia</taxon>
    </lineage>
</organism>
<dbReference type="InterPro" id="IPR051801">
    <property type="entry name" value="GH28_Enzymes"/>
</dbReference>
<evidence type="ECO:0000256" key="5">
    <source>
        <dbReference type="SAM" id="SignalP"/>
    </source>
</evidence>